<accession>A0A9P1G0H1</accession>
<dbReference type="OrthoDB" id="418469at2759"/>
<dbReference type="SMART" id="SM00248">
    <property type="entry name" value="ANK"/>
    <property type="match status" value="3"/>
</dbReference>
<reference evidence="4" key="1">
    <citation type="submission" date="2022-10" db="EMBL/GenBank/DDBJ databases">
        <authorList>
            <person name="Chen Y."/>
            <person name="Dougan E. K."/>
            <person name="Chan C."/>
            <person name="Rhodes N."/>
            <person name="Thang M."/>
        </authorList>
    </citation>
    <scope>NUCLEOTIDE SEQUENCE</scope>
</reference>
<dbReference type="InterPro" id="IPR002110">
    <property type="entry name" value="Ankyrin_rpt"/>
</dbReference>
<evidence type="ECO:0000256" key="3">
    <source>
        <dbReference type="PROSITE-ProRule" id="PRU00023"/>
    </source>
</evidence>
<evidence type="ECO:0000313" key="4">
    <source>
        <dbReference type="EMBL" id="CAI3992977.1"/>
    </source>
</evidence>
<evidence type="ECO:0000256" key="1">
    <source>
        <dbReference type="ARBA" id="ARBA00022737"/>
    </source>
</evidence>
<dbReference type="AlphaFoldDB" id="A0A9P1G0H1"/>
<dbReference type="PROSITE" id="PS50297">
    <property type="entry name" value="ANK_REP_REGION"/>
    <property type="match status" value="1"/>
</dbReference>
<dbReference type="PANTHER" id="PTHR24201">
    <property type="entry name" value="ANK_REP_REGION DOMAIN-CONTAINING PROTEIN"/>
    <property type="match status" value="1"/>
</dbReference>
<keyword evidence="2 3" id="KW-0040">ANK repeat</keyword>
<dbReference type="EMBL" id="CAMXCT020001779">
    <property type="protein sequence ID" value="CAL1146352.1"/>
    <property type="molecule type" value="Genomic_DNA"/>
</dbReference>
<dbReference type="Proteomes" id="UP001152797">
    <property type="component" value="Unassembled WGS sequence"/>
</dbReference>
<protein>
    <submittedName>
        <fullName evidence="6">PDZ domain-containing protein</fullName>
    </submittedName>
</protein>
<evidence type="ECO:0000313" key="6">
    <source>
        <dbReference type="EMBL" id="CAL4780289.1"/>
    </source>
</evidence>
<dbReference type="InterPro" id="IPR036770">
    <property type="entry name" value="Ankyrin_rpt-contain_sf"/>
</dbReference>
<comment type="caution">
    <text evidence="4">The sequence shown here is derived from an EMBL/GenBank/DDBJ whole genome shotgun (WGS) entry which is preliminary data.</text>
</comment>
<name>A0A9P1G0H1_9DINO</name>
<keyword evidence="7" id="KW-1185">Reference proteome</keyword>
<feature type="repeat" description="ANK" evidence="3">
    <location>
        <begin position="64"/>
        <end position="96"/>
    </location>
</feature>
<dbReference type="EMBL" id="CAMXCT010001779">
    <property type="protein sequence ID" value="CAI3992977.1"/>
    <property type="molecule type" value="Genomic_DNA"/>
</dbReference>
<dbReference type="PANTHER" id="PTHR24201:SF15">
    <property type="entry name" value="ANKYRIN REPEAT DOMAIN-CONTAINING PROTEIN 66"/>
    <property type="match status" value="1"/>
</dbReference>
<dbReference type="Pfam" id="PF12796">
    <property type="entry name" value="Ank_2"/>
    <property type="match status" value="1"/>
</dbReference>
<dbReference type="Gene3D" id="1.25.40.20">
    <property type="entry name" value="Ankyrin repeat-containing domain"/>
    <property type="match status" value="3"/>
</dbReference>
<dbReference type="InterPro" id="IPR050776">
    <property type="entry name" value="Ank_Repeat/CDKN_Inhibitor"/>
</dbReference>
<dbReference type="EMBL" id="CAMXCT030001779">
    <property type="protein sequence ID" value="CAL4780289.1"/>
    <property type="molecule type" value="Genomic_DNA"/>
</dbReference>
<reference evidence="5" key="2">
    <citation type="submission" date="2024-04" db="EMBL/GenBank/DDBJ databases">
        <authorList>
            <person name="Chen Y."/>
            <person name="Shah S."/>
            <person name="Dougan E. K."/>
            <person name="Thang M."/>
            <person name="Chan C."/>
        </authorList>
    </citation>
    <scope>NUCLEOTIDE SEQUENCE [LARGE SCALE GENOMIC DNA]</scope>
</reference>
<evidence type="ECO:0000313" key="7">
    <source>
        <dbReference type="Proteomes" id="UP001152797"/>
    </source>
</evidence>
<dbReference type="PROSITE" id="PS50088">
    <property type="entry name" value="ANK_REPEAT"/>
    <property type="match status" value="1"/>
</dbReference>
<evidence type="ECO:0000313" key="5">
    <source>
        <dbReference type="EMBL" id="CAL1146352.1"/>
    </source>
</evidence>
<gene>
    <name evidence="4" type="ORF">C1SCF055_LOCUS19767</name>
</gene>
<dbReference type="SUPFAM" id="SSF48403">
    <property type="entry name" value="Ankyrin repeat"/>
    <property type="match status" value="1"/>
</dbReference>
<organism evidence="4">
    <name type="scientific">Cladocopium goreaui</name>
    <dbReference type="NCBI Taxonomy" id="2562237"/>
    <lineage>
        <taxon>Eukaryota</taxon>
        <taxon>Sar</taxon>
        <taxon>Alveolata</taxon>
        <taxon>Dinophyceae</taxon>
        <taxon>Suessiales</taxon>
        <taxon>Symbiodiniaceae</taxon>
        <taxon>Cladocopium</taxon>
    </lineage>
</organism>
<evidence type="ECO:0000256" key="2">
    <source>
        <dbReference type="ARBA" id="ARBA00023043"/>
    </source>
</evidence>
<proteinExistence type="predicted"/>
<keyword evidence="1" id="KW-0677">Repeat</keyword>
<sequence length="554" mass="61684">MAVLERVKAALEGKASLQDVDQALQDSGQAPELESIMAAVKAQNSQMMQLLLRRKADVNAQDSKGVTALHMAVFDGKPQLVRLLLNAQADPNLKDCHGQSPIFFAPSRQICEMLILRKADLRFSNAKKQTPLHFVAHAGLHDAAACLLETFQNSALDFEDATGHSPLLYAAKSKVKSIHSFLQGFKTEAKPEVETTQYPAEKDKQTAVPAVDLQPAQGQTEKEPLQTPQTKCPEGHDLIPFESEEDDFLCSVCECEFPMGTILYGCRACDYDLCRECLAHTVFHSSGKSFVAAFPEMQTFQSFGGSNKSLLQGTGEDIREATESEDDSFASQQFFAEEALGGIEEENGCLFWQVLLKKDKAEDKYGFAQSNGRVEFEMLLNKGKKEKMEGPNYLVVKRVYKAGLLAKWNERVPQLEVKTGDRIIAVNDQKSAEDMAKEIHAPRIFLQVMRFPDRFIVALSKENGVKLGFRFERPQGNFSEEVRITEVMETGAMMSYNKTQVALSRYAFVVLPDMRIDRVNDVWGDAELIAGELKAATMVEIHIRRAEHSGTPSP</sequence>